<sequence>MGMSSSLAHLFPSLPMGKIFIFGVFHPP</sequence>
<protein>
    <submittedName>
        <fullName evidence="1">Uncharacterized protein</fullName>
    </submittedName>
</protein>
<reference evidence="1" key="2">
    <citation type="journal article" date="2015" name="Data Brief">
        <title>Shoot transcriptome of the giant reed, Arundo donax.</title>
        <authorList>
            <person name="Barrero R.A."/>
            <person name="Guerrero F.D."/>
            <person name="Moolhuijzen P."/>
            <person name="Goolsby J.A."/>
            <person name="Tidwell J."/>
            <person name="Bellgard S.E."/>
            <person name="Bellgard M.I."/>
        </authorList>
    </citation>
    <scope>NUCLEOTIDE SEQUENCE</scope>
    <source>
        <tissue evidence="1">Shoot tissue taken approximately 20 cm above the soil surface</tissue>
    </source>
</reference>
<dbReference type="AlphaFoldDB" id="A0A0A8Y3H2"/>
<reference evidence="1" key="1">
    <citation type="submission" date="2014-09" db="EMBL/GenBank/DDBJ databases">
        <authorList>
            <person name="Magalhaes I.L.F."/>
            <person name="Oliveira U."/>
            <person name="Santos F.R."/>
            <person name="Vidigal T.H.D.A."/>
            <person name="Brescovit A.D."/>
            <person name="Santos A.J."/>
        </authorList>
    </citation>
    <scope>NUCLEOTIDE SEQUENCE</scope>
    <source>
        <tissue evidence="1">Shoot tissue taken approximately 20 cm above the soil surface</tissue>
    </source>
</reference>
<dbReference type="EMBL" id="GBRH01277541">
    <property type="protein sequence ID" value="JAD20354.1"/>
    <property type="molecule type" value="Transcribed_RNA"/>
</dbReference>
<evidence type="ECO:0000313" key="1">
    <source>
        <dbReference type="EMBL" id="JAD20354.1"/>
    </source>
</evidence>
<name>A0A0A8Y3H2_ARUDO</name>
<organism evidence="1">
    <name type="scientific">Arundo donax</name>
    <name type="common">Giant reed</name>
    <name type="synonym">Donax arundinaceus</name>
    <dbReference type="NCBI Taxonomy" id="35708"/>
    <lineage>
        <taxon>Eukaryota</taxon>
        <taxon>Viridiplantae</taxon>
        <taxon>Streptophyta</taxon>
        <taxon>Embryophyta</taxon>
        <taxon>Tracheophyta</taxon>
        <taxon>Spermatophyta</taxon>
        <taxon>Magnoliopsida</taxon>
        <taxon>Liliopsida</taxon>
        <taxon>Poales</taxon>
        <taxon>Poaceae</taxon>
        <taxon>PACMAD clade</taxon>
        <taxon>Arundinoideae</taxon>
        <taxon>Arundineae</taxon>
        <taxon>Arundo</taxon>
    </lineage>
</organism>
<proteinExistence type="predicted"/>
<accession>A0A0A8Y3H2</accession>